<gene>
    <name evidence="1" type="ORF">Patl1_03759</name>
</gene>
<evidence type="ECO:0000313" key="1">
    <source>
        <dbReference type="EMBL" id="KAJ0101018.1"/>
    </source>
</evidence>
<organism evidence="1 2">
    <name type="scientific">Pistacia atlantica</name>
    <dbReference type="NCBI Taxonomy" id="434234"/>
    <lineage>
        <taxon>Eukaryota</taxon>
        <taxon>Viridiplantae</taxon>
        <taxon>Streptophyta</taxon>
        <taxon>Embryophyta</taxon>
        <taxon>Tracheophyta</taxon>
        <taxon>Spermatophyta</taxon>
        <taxon>Magnoliopsida</taxon>
        <taxon>eudicotyledons</taxon>
        <taxon>Gunneridae</taxon>
        <taxon>Pentapetalae</taxon>
        <taxon>rosids</taxon>
        <taxon>malvids</taxon>
        <taxon>Sapindales</taxon>
        <taxon>Anacardiaceae</taxon>
        <taxon>Pistacia</taxon>
    </lineage>
</organism>
<keyword evidence="2" id="KW-1185">Reference proteome</keyword>
<evidence type="ECO:0000313" key="2">
    <source>
        <dbReference type="Proteomes" id="UP001164250"/>
    </source>
</evidence>
<comment type="caution">
    <text evidence="1">The sequence shown here is derived from an EMBL/GenBank/DDBJ whole genome shotgun (WGS) entry which is preliminary data.</text>
</comment>
<protein>
    <submittedName>
        <fullName evidence="1">Uncharacterized protein</fullName>
    </submittedName>
</protein>
<dbReference type="EMBL" id="CM047899">
    <property type="protein sequence ID" value="KAJ0101018.1"/>
    <property type="molecule type" value="Genomic_DNA"/>
</dbReference>
<accession>A0ACC1BPD9</accession>
<proteinExistence type="predicted"/>
<reference evidence="2" key="1">
    <citation type="journal article" date="2023" name="G3 (Bethesda)">
        <title>Genome assembly and association tests identify interacting loci associated with vigor, precocity, and sex in interspecific pistachio rootstocks.</title>
        <authorList>
            <person name="Palmer W."/>
            <person name="Jacygrad E."/>
            <person name="Sagayaradj S."/>
            <person name="Cavanaugh K."/>
            <person name="Han R."/>
            <person name="Bertier L."/>
            <person name="Beede B."/>
            <person name="Kafkas S."/>
            <person name="Golino D."/>
            <person name="Preece J."/>
            <person name="Michelmore R."/>
        </authorList>
    </citation>
    <scope>NUCLEOTIDE SEQUENCE [LARGE SCALE GENOMIC DNA]</scope>
</reference>
<name>A0ACC1BPD9_9ROSI</name>
<sequence>MAHATATIKSTTAKATIKLGQGVDVKVELDAADVKESFAESILGLQNL</sequence>
<dbReference type="Proteomes" id="UP001164250">
    <property type="component" value="Chromosome 3"/>
</dbReference>